<dbReference type="PANTHER" id="PTHR45640">
    <property type="entry name" value="HEAT SHOCK PROTEIN HSP-12.2-RELATED"/>
    <property type="match status" value="1"/>
</dbReference>
<dbReference type="GO" id="GO:0005634">
    <property type="term" value="C:nucleus"/>
    <property type="evidence" value="ECO:0007669"/>
    <property type="project" value="TreeGrafter"/>
</dbReference>
<dbReference type="PROSITE" id="PS01031">
    <property type="entry name" value="SHSP"/>
    <property type="match status" value="1"/>
</dbReference>
<comment type="similarity">
    <text evidence="1 2">Belongs to the small heat shock protein (HSP20) family.</text>
</comment>
<dbReference type="InterPro" id="IPR002068">
    <property type="entry name" value="A-crystallin/Hsp20_dom"/>
</dbReference>
<evidence type="ECO:0000313" key="6">
    <source>
        <dbReference type="RefSeq" id="XP_018007157.1"/>
    </source>
</evidence>
<keyword evidence="5" id="KW-1185">Reference proteome</keyword>
<dbReference type="GO" id="GO:0005737">
    <property type="term" value="C:cytoplasm"/>
    <property type="evidence" value="ECO:0007669"/>
    <property type="project" value="TreeGrafter"/>
</dbReference>
<gene>
    <name evidence="6" type="primary">LOC108664967</name>
</gene>
<dbReference type="OMA" id="RRTHTAM"/>
<feature type="compositionally biased region" description="Low complexity" evidence="3">
    <location>
        <begin position="171"/>
        <end position="224"/>
    </location>
</feature>
<evidence type="ECO:0000256" key="3">
    <source>
        <dbReference type="SAM" id="MobiDB-lite"/>
    </source>
</evidence>
<organism evidence="5 6">
    <name type="scientific">Hyalella azteca</name>
    <name type="common">Amphipod</name>
    <dbReference type="NCBI Taxonomy" id="294128"/>
    <lineage>
        <taxon>Eukaryota</taxon>
        <taxon>Metazoa</taxon>
        <taxon>Ecdysozoa</taxon>
        <taxon>Arthropoda</taxon>
        <taxon>Crustacea</taxon>
        <taxon>Multicrustacea</taxon>
        <taxon>Malacostraca</taxon>
        <taxon>Eumalacostraca</taxon>
        <taxon>Peracarida</taxon>
        <taxon>Amphipoda</taxon>
        <taxon>Senticaudata</taxon>
        <taxon>Talitrida</taxon>
        <taxon>Talitroidea</taxon>
        <taxon>Hyalellidae</taxon>
        <taxon>Hyalella</taxon>
    </lineage>
</organism>
<reference evidence="6" key="1">
    <citation type="submission" date="2025-08" db="UniProtKB">
        <authorList>
            <consortium name="RefSeq"/>
        </authorList>
    </citation>
    <scope>IDENTIFICATION</scope>
    <source>
        <tissue evidence="6">Whole organism</tissue>
    </source>
</reference>
<dbReference type="GO" id="GO:0009408">
    <property type="term" value="P:response to heat"/>
    <property type="evidence" value="ECO:0007669"/>
    <property type="project" value="TreeGrafter"/>
</dbReference>
<dbReference type="OrthoDB" id="6368705at2759"/>
<dbReference type="InterPro" id="IPR008978">
    <property type="entry name" value="HSP20-like_chaperone"/>
</dbReference>
<feature type="region of interest" description="Disordered" evidence="3">
    <location>
        <begin position="157"/>
        <end position="224"/>
    </location>
</feature>
<dbReference type="InterPro" id="IPR001436">
    <property type="entry name" value="Alpha-crystallin/sHSP_animal"/>
</dbReference>
<dbReference type="GO" id="GO:0042026">
    <property type="term" value="P:protein refolding"/>
    <property type="evidence" value="ECO:0007669"/>
    <property type="project" value="TreeGrafter"/>
</dbReference>
<dbReference type="CDD" id="cd06526">
    <property type="entry name" value="metazoan_ACD"/>
    <property type="match status" value="1"/>
</dbReference>
<protein>
    <submittedName>
        <fullName evidence="6">Protein lethal(2)essential for life</fullName>
    </submittedName>
</protein>
<sequence>MSKTISLIKRESFFDDSFFQDAWGDFDSAIQTILDKFHDKTVKVDSGSRNECRDVYRNIRSSRIDDDIYASQALQVTEKDGRFSCVMDVKDFNPNDLQVKVVEDRVIVEGKYEKKSEDGSCVSSKSFYKEFTMPKSANLDQVSTALSKDGVLTVRAPKKEGSEVATAGDGTVSKSSVQQSSSSSVQQSSTSTSTSVKKQSVSSSFTSTSSVSKSSQLTSSSSITSSFDDMAKEMNDRLVFTHESVNLKLPEN</sequence>
<dbReference type="KEGG" id="hazt:108664967"/>
<dbReference type="PANTHER" id="PTHR45640:SF26">
    <property type="entry name" value="RE23625P"/>
    <property type="match status" value="1"/>
</dbReference>
<evidence type="ECO:0000256" key="1">
    <source>
        <dbReference type="PROSITE-ProRule" id="PRU00285"/>
    </source>
</evidence>
<accession>A0A8B7MZZ8</accession>
<dbReference type="GO" id="GO:0051082">
    <property type="term" value="F:unfolded protein binding"/>
    <property type="evidence" value="ECO:0007669"/>
    <property type="project" value="TreeGrafter"/>
</dbReference>
<feature type="domain" description="SHSP" evidence="4">
    <location>
        <begin position="65"/>
        <end position="175"/>
    </location>
</feature>
<dbReference type="Pfam" id="PF00011">
    <property type="entry name" value="HSP20"/>
    <property type="match status" value="1"/>
</dbReference>
<dbReference type="Proteomes" id="UP000694843">
    <property type="component" value="Unplaced"/>
</dbReference>
<dbReference type="Gene3D" id="2.60.40.790">
    <property type="match status" value="1"/>
</dbReference>
<evidence type="ECO:0000259" key="4">
    <source>
        <dbReference type="PROSITE" id="PS01031"/>
    </source>
</evidence>
<proteinExistence type="inferred from homology"/>
<dbReference type="GeneID" id="108664967"/>
<dbReference type="SUPFAM" id="SSF49764">
    <property type="entry name" value="HSP20-like chaperones"/>
    <property type="match status" value="1"/>
</dbReference>
<dbReference type="PRINTS" id="PR00299">
    <property type="entry name" value="ACRYSTALLIN"/>
</dbReference>
<dbReference type="RefSeq" id="XP_018007157.1">
    <property type="nucleotide sequence ID" value="XM_018151668.2"/>
</dbReference>
<dbReference type="AlphaFoldDB" id="A0A8B7MZZ8"/>
<evidence type="ECO:0000313" key="5">
    <source>
        <dbReference type="Proteomes" id="UP000694843"/>
    </source>
</evidence>
<evidence type="ECO:0000256" key="2">
    <source>
        <dbReference type="RuleBase" id="RU003616"/>
    </source>
</evidence>
<name>A0A8B7MZZ8_HYAAZ</name>